<dbReference type="Proteomes" id="UP000001861">
    <property type="component" value="Unassembled WGS sequence"/>
</dbReference>
<dbReference type="InParanoid" id="A8NBI1"/>
<feature type="coiled-coil region" evidence="1">
    <location>
        <begin position="163"/>
        <end position="193"/>
    </location>
</feature>
<comment type="caution">
    <text evidence="3">The sequence shown here is derived from an EMBL/GenBank/DDBJ whole genome shotgun (WGS) entry which is preliminary data.</text>
</comment>
<keyword evidence="2" id="KW-0732">Signal</keyword>
<evidence type="ECO:0000256" key="2">
    <source>
        <dbReference type="SAM" id="SignalP"/>
    </source>
</evidence>
<dbReference type="AlphaFoldDB" id="A8NBI1"/>
<name>A8NBI1_COPC7</name>
<accession>A8NBI1</accession>
<feature type="signal peptide" evidence="2">
    <location>
        <begin position="1"/>
        <end position="19"/>
    </location>
</feature>
<dbReference type="GeneID" id="6008663"/>
<sequence>MVQAATLVLAAFAVAPVLSAPLSQPTAEEESFTRSTDIDSDALELRDPKFNFGNFIKKAVGVAKTVGKVAIPAARLFLRDTDGNLYEIRALDDVTLDPDLPARDILESDDALLEREFADLDTRDPRFNLGRFLKKAKGVVGKVGGVAGKVAGVAASLALRDELDGLDLDARAYQELEELLEREFADIDELEVRDPRLRLGKLVKKVGRVAGKVGGVAGRVAGIAGGLGLRDLEGMETEIREVSLNDLD</sequence>
<dbReference type="VEuPathDB" id="FungiDB:CC1G_02441"/>
<proteinExistence type="predicted"/>
<gene>
    <name evidence="3" type="ORF">CC1G_02441</name>
</gene>
<dbReference type="EMBL" id="AACS02000009">
    <property type="protein sequence ID" value="EAU89552.1"/>
    <property type="molecule type" value="Genomic_DNA"/>
</dbReference>
<evidence type="ECO:0000313" key="3">
    <source>
        <dbReference type="EMBL" id="EAU89552.1"/>
    </source>
</evidence>
<evidence type="ECO:0000313" key="4">
    <source>
        <dbReference type="Proteomes" id="UP000001861"/>
    </source>
</evidence>
<keyword evidence="1" id="KW-0175">Coiled coil</keyword>
<dbReference type="RefSeq" id="XP_001832179.1">
    <property type="nucleotide sequence ID" value="XM_001832127.2"/>
</dbReference>
<feature type="chain" id="PRO_5002727095" evidence="2">
    <location>
        <begin position="20"/>
        <end position="248"/>
    </location>
</feature>
<organism evidence="3 4">
    <name type="scientific">Coprinopsis cinerea (strain Okayama-7 / 130 / ATCC MYA-4618 / FGSC 9003)</name>
    <name type="common">Inky cap fungus</name>
    <name type="synonym">Hormographiella aspergillata</name>
    <dbReference type="NCBI Taxonomy" id="240176"/>
    <lineage>
        <taxon>Eukaryota</taxon>
        <taxon>Fungi</taxon>
        <taxon>Dikarya</taxon>
        <taxon>Basidiomycota</taxon>
        <taxon>Agaricomycotina</taxon>
        <taxon>Agaricomycetes</taxon>
        <taxon>Agaricomycetidae</taxon>
        <taxon>Agaricales</taxon>
        <taxon>Agaricineae</taxon>
        <taxon>Psathyrellaceae</taxon>
        <taxon>Coprinopsis</taxon>
    </lineage>
</organism>
<evidence type="ECO:0000256" key="1">
    <source>
        <dbReference type="SAM" id="Coils"/>
    </source>
</evidence>
<dbReference type="KEGG" id="cci:CC1G_02441"/>
<keyword evidence="4" id="KW-1185">Reference proteome</keyword>
<reference evidence="3 4" key="1">
    <citation type="journal article" date="2010" name="Proc. Natl. Acad. Sci. U.S.A.">
        <title>Insights into evolution of multicellular fungi from the assembled chromosomes of the mushroom Coprinopsis cinerea (Coprinus cinereus).</title>
        <authorList>
            <person name="Stajich J.E."/>
            <person name="Wilke S.K."/>
            <person name="Ahren D."/>
            <person name="Au C.H."/>
            <person name="Birren B.W."/>
            <person name="Borodovsky M."/>
            <person name="Burns C."/>
            <person name="Canback B."/>
            <person name="Casselton L.A."/>
            <person name="Cheng C.K."/>
            <person name="Deng J."/>
            <person name="Dietrich F.S."/>
            <person name="Fargo D.C."/>
            <person name="Farman M.L."/>
            <person name="Gathman A.C."/>
            <person name="Goldberg J."/>
            <person name="Guigo R."/>
            <person name="Hoegger P.J."/>
            <person name="Hooker J.B."/>
            <person name="Huggins A."/>
            <person name="James T.Y."/>
            <person name="Kamada T."/>
            <person name="Kilaru S."/>
            <person name="Kodira C."/>
            <person name="Kues U."/>
            <person name="Kupfer D."/>
            <person name="Kwan H.S."/>
            <person name="Lomsadze A."/>
            <person name="Li W."/>
            <person name="Lilly W.W."/>
            <person name="Ma L.J."/>
            <person name="Mackey A.J."/>
            <person name="Manning G."/>
            <person name="Martin F."/>
            <person name="Muraguchi H."/>
            <person name="Natvig D.O."/>
            <person name="Palmerini H."/>
            <person name="Ramesh M.A."/>
            <person name="Rehmeyer C.J."/>
            <person name="Roe B.A."/>
            <person name="Shenoy N."/>
            <person name="Stanke M."/>
            <person name="Ter-Hovhannisyan V."/>
            <person name="Tunlid A."/>
            <person name="Velagapudi R."/>
            <person name="Vision T.J."/>
            <person name="Zeng Q."/>
            <person name="Zolan M.E."/>
            <person name="Pukkila P.J."/>
        </authorList>
    </citation>
    <scope>NUCLEOTIDE SEQUENCE [LARGE SCALE GENOMIC DNA]</scope>
    <source>
        <strain evidence="4">Okayama-7 / 130 / ATCC MYA-4618 / FGSC 9003</strain>
    </source>
</reference>
<protein>
    <submittedName>
        <fullName evidence="3">Uncharacterized protein</fullName>
    </submittedName>
</protein>